<dbReference type="GO" id="GO:0071765">
    <property type="term" value="P:nuclear inner membrane organization"/>
    <property type="evidence" value="ECO:0007669"/>
    <property type="project" value="InterPro"/>
</dbReference>
<name>A0A2B7XGP5_9EURO</name>
<feature type="compositionally biased region" description="Low complexity" evidence="6">
    <location>
        <begin position="880"/>
        <end position="892"/>
    </location>
</feature>
<dbReference type="Pfam" id="PF09779">
    <property type="entry name" value="Ima1_N"/>
    <property type="match status" value="1"/>
</dbReference>
<dbReference type="InterPro" id="IPR042321">
    <property type="entry name" value="Ima1"/>
</dbReference>
<dbReference type="OrthoDB" id="5966927at2759"/>
<feature type="compositionally biased region" description="Polar residues" evidence="6">
    <location>
        <begin position="736"/>
        <end position="752"/>
    </location>
</feature>
<feature type="region of interest" description="Disordered" evidence="6">
    <location>
        <begin position="659"/>
        <end position="716"/>
    </location>
</feature>
<organism evidence="9 10">
    <name type="scientific">Blastomyces parvus</name>
    <dbReference type="NCBI Taxonomy" id="2060905"/>
    <lineage>
        <taxon>Eukaryota</taxon>
        <taxon>Fungi</taxon>
        <taxon>Dikarya</taxon>
        <taxon>Ascomycota</taxon>
        <taxon>Pezizomycotina</taxon>
        <taxon>Eurotiomycetes</taxon>
        <taxon>Eurotiomycetidae</taxon>
        <taxon>Onygenales</taxon>
        <taxon>Ajellomycetaceae</taxon>
        <taxon>Blastomyces</taxon>
    </lineage>
</organism>
<dbReference type="AlphaFoldDB" id="A0A2B7XGP5"/>
<feature type="compositionally biased region" description="Low complexity" evidence="6">
    <location>
        <begin position="679"/>
        <end position="692"/>
    </location>
</feature>
<dbReference type="Proteomes" id="UP000224080">
    <property type="component" value="Unassembled WGS sequence"/>
</dbReference>
<reference evidence="9 10" key="1">
    <citation type="submission" date="2017-10" db="EMBL/GenBank/DDBJ databases">
        <title>Comparative genomics in systemic dimorphic fungi from Ajellomycetaceae.</title>
        <authorList>
            <person name="Munoz J.F."/>
            <person name="Mcewen J.G."/>
            <person name="Clay O.K."/>
            <person name="Cuomo C.A."/>
        </authorList>
    </citation>
    <scope>NUCLEOTIDE SEQUENCE [LARGE SCALE GENOMIC DNA]</scope>
    <source>
        <strain evidence="9 10">UAMH130</strain>
    </source>
</reference>
<feature type="transmembrane region" description="Helical" evidence="7">
    <location>
        <begin position="576"/>
        <end position="594"/>
    </location>
</feature>
<evidence type="ECO:0000256" key="1">
    <source>
        <dbReference type="ARBA" id="ARBA00004473"/>
    </source>
</evidence>
<keyword evidence="4 7" id="KW-0472">Membrane</keyword>
<keyword evidence="2 7" id="KW-0812">Transmembrane</keyword>
<feature type="region of interest" description="Disordered" evidence="6">
    <location>
        <begin position="736"/>
        <end position="798"/>
    </location>
</feature>
<dbReference type="GO" id="GO:0044732">
    <property type="term" value="C:mitotic spindle pole body"/>
    <property type="evidence" value="ECO:0007669"/>
    <property type="project" value="TreeGrafter"/>
</dbReference>
<dbReference type="GO" id="GO:0005637">
    <property type="term" value="C:nuclear inner membrane"/>
    <property type="evidence" value="ECO:0007669"/>
    <property type="project" value="UniProtKB-SubCell"/>
</dbReference>
<dbReference type="PANTHER" id="PTHR28538:SF1">
    <property type="entry name" value="INTEGRAL INNER NUCLEAR MEMBRANE PROTEIN IMA1"/>
    <property type="match status" value="1"/>
</dbReference>
<feature type="transmembrane region" description="Helical" evidence="7">
    <location>
        <begin position="171"/>
        <end position="189"/>
    </location>
</feature>
<dbReference type="PANTHER" id="PTHR28538">
    <property type="entry name" value="INTEGRAL INNER NUCLEAR MEMBRANE PROTEIN IMA1"/>
    <property type="match status" value="1"/>
</dbReference>
<feature type="region of interest" description="Disordered" evidence="6">
    <location>
        <begin position="349"/>
        <end position="412"/>
    </location>
</feature>
<feature type="transmembrane region" description="Helical" evidence="7">
    <location>
        <begin position="278"/>
        <end position="296"/>
    </location>
</feature>
<feature type="compositionally biased region" description="Low complexity" evidence="6">
    <location>
        <begin position="820"/>
        <end position="840"/>
    </location>
</feature>
<evidence type="ECO:0000256" key="5">
    <source>
        <dbReference type="ARBA" id="ARBA00023242"/>
    </source>
</evidence>
<feature type="transmembrane region" description="Helical" evidence="7">
    <location>
        <begin position="551"/>
        <end position="570"/>
    </location>
</feature>
<evidence type="ECO:0000256" key="4">
    <source>
        <dbReference type="ARBA" id="ARBA00023136"/>
    </source>
</evidence>
<protein>
    <recommendedName>
        <fullName evidence="8">Ima1 N-terminal domain-containing protein</fullName>
    </recommendedName>
</protein>
<gene>
    <name evidence="9" type="ORF">GX51_01537</name>
</gene>
<evidence type="ECO:0000313" key="9">
    <source>
        <dbReference type="EMBL" id="PGH07827.1"/>
    </source>
</evidence>
<feature type="domain" description="Ima1 N-terminal" evidence="8">
    <location>
        <begin position="9"/>
        <end position="139"/>
    </location>
</feature>
<feature type="transmembrane region" description="Helical" evidence="7">
    <location>
        <begin position="601"/>
        <end position="624"/>
    </location>
</feature>
<keyword evidence="10" id="KW-1185">Reference proteome</keyword>
<evidence type="ECO:0000256" key="2">
    <source>
        <dbReference type="ARBA" id="ARBA00022692"/>
    </source>
</evidence>
<feature type="region of interest" description="Disordered" evidence="6">
    <location>
        <begin position="817"/>
        <end position="892"/>
    </location>
</feature>
<evidence type="ECO:0000313" key="10">
    <source>
        <dbReference type="Proteomes" id="UP000224080"/>
    </source>
</evidence>
<dbReference type="EMBL" id="PDNC01000012">
    <property type="protein sequence ID" value="PGH07827.1"/>
    <property type="molecule type" value="Genomic_DNA"/>
</dbReference>
<dbReference type="GO" id="GO:0034992">
    <property type="term" value="C:microtubule organizing center attachment site"/>
    <property type="evidence" value="ECO:0007669"/>
    <property type="project" value="TreeGrafter"/>
</dbReference>
<keyword evidence="5" id="KW-0539">Nucleus</keyword>
<sequence>MPSLFKKRLSCFYCGSRSAQSQPEPIRKWQCQQCLAVNYLDEHGEITDPPASEAASETRYMQYAQPIPRAASPEFSAPDSSLFCSTCLKNQHLLTQTLASYLPSPSHPDYSAYEASYPAYRKSLEERYPQVCESCEPQVRNRIRQVGYAAKSDHLRRMMEKSRHNRRAHGWSWRSMLVVAGAVCFWGSVAGQLGWNLIGAMAAGKPSQNLESDLSLSLVPFCFNRIWGRQPLFEECSSALTPYAGVALFLGMLSIWWNPKLRHKVEGKSGRLTGMGEYYKAQLIVLVIRFVAWACLQDPSITGLNPKLPPAIHGFMGIFTIISVVVLRRIIKVDTTPLVSWKDDIEPLVSPQKPKEDHSTQLQLVSPPDSQTSFLGSEPGLHRFPVNKLAPAASPAPDRYVPPSPQTETVDDADAMDWTPSQQSLQLNVTPKPIPVRQSQLPSAPKMPSLGSQNPSAVQSILKALGQKPNPFRNAPVLKPKLSASETSRAIPSPETIMAPPKFFPPSDFANDTGLESLFDKTFSIRDEPVDLQRQQWALRSGESPVRSSRILKCVLLSISIFLLLVAQVFGLPGNSVETAVLGISFLVAGFSLLESLMRPLAAWSAVDIILSVIELFACVYLAAYRHRGSYDEHKFHAAGKSLVAFMVGQEMMAFSFSPRKSEPSQQIPTEQPPQDETQLQPPSQPTQHQPQAYVGPHKRATAFPPSSQQKPIASAPYPNINLNVGLGGGSIAPSTPATTINNNSRLMNNFNYPAHQHHNTRTDQTHSPSQNYPPSISNDPTATHPAPYSSIPRPQPLVNSSFPSFPSFNSTLPDSLRFSPPSTATSTASISYASETASEPPSPQQKYASLPSLSPGRRIPSPGISGLTLEDDPWPEPEQQTQMQARVQAQARVLPRATRYALRSRRA</sequence>
<dbReference type="InterPro" id="IPR018617">
    <property type="entry name" value="Ima1_N"/>
</dbReference>
<dbReference type="GO" id="GO:0034506">
    <property type="term" value="C:chromosome, centromeric core domain"/>
    <property type="evidence" value="ECO:0007669"/>
    <property type="project" value="TreeGrafter"/>
</dbReference>
<evidence type="ECO:0000256" key="6">
    <source>
        <dbReference type="SAM" id="MobiDB-lite"/>
    </source>
</evidence>
<comment type="subcellular location">
    <subcellularLocation>
        <location evidence="1">Nucleus inner membrane</location>
        <topology evidence="1">Multi-pass membrane protein</topology>
    </subcellularLocation>
</comment>
<proteinExistence type="predicted"/>
<keyword evidence="3 7" id="KW-1133">Transmembrane helix</keyword>
<comment type="caution">
    <text evidence="9">The sequence shown here is derived from an EMBL/GenBank/DDBJ whole genome shotgun (WGS) entry which is preliminary data.</text>
</comment>
<feature type="compositionally biased region" description="Polar residues" evidence="6">
    <location>
        <begin position="664"/>
        <end position="678"/>
    </location>
</feature>
<evidence type="ECO:0000259" key="8">
    <source>
        <dbReference type="Pfam" id="PF09779"/>
    </source>
</evidence>
<feature type="compositionally biased region" description="Polar residues" evidence="6">
    <location>
        <begin position="766"/>
        <end position="782"/>
    </location>
</feature>
<feature type="compositionally biased region" description="Polar residues" evidence="6">
    <location>
        <begin position="360"/>
        <end position="375"/>
    </location>
</feature>
<feature type="transmembrane region" description="Helical" evidence="7">
    <location>
        <begin position="308"/>
        <end position="327"/>
    </location>
</feature>
<feature type="transmembrane region" description="Helical" evidence="7">
    <location>
        <begin position="240"/>
        <end position="257"/>
    </location>
</feature>
<evidence type="ECO:0000256" key="3">
    <source>
        <dbReference type="ARBA" id="ARBA00022989"/>
    </source>
</evidence>
<dbReference type="STRING" id="2060905.A0A2B7XGP5"/>
<evidence type="ECO:0000256" key="7">
    <source>
        <dbReference type="SAM" id="Phobius"/>
    </source>
</evidence>
<accession>A0A2B7XGP5</accession>